<dbReference type="STRING" id="1891926.Fuma_02105"/>
<evidence type="ECO:0000256" key="3">
    <source>
        <dbReference type="ARBA" id="ARBA00022741"/>
    </source>
</evidence>
<dbReference type="InterPro" id="IPR003439">
    <property type="entry name" value="ABC_transporter-like_ATP-bd"/>
</dbReference>
<protein>
    <submittedName>
        <fullName evidence="6">Putative ABC transporter ATP-binding protein YbhF</fullName>
    </submittedName>
</protein>
<dbReference type="Proteomes" id="UP000187735">
    <property type="component" value="Chromosome"/>
</dbReference>
<dbReference type="OrthoDB" id="9795548at2"/>
<sequence length="312" mass="34391">MTSAVVEIDDVTKTFDNLVAVSHVSLRVEQGQTLGLIGPNGAGKTTLLRLISSLAKPDSGDIRIHGTSVRTSPRAVRMQLGFMPAEFGSPRNLNIGEYLEYFGCMYGIPKTERQRRIGDVCTLTDLNGREEVMVKGLSTGNRQRLLLAKTLLHDPQLLVLDEPASGLDPRARTELRAIVRELASMGKTIIISSHILPDIEEISDQIGIMEAGRLVLDGNLDSLRSHYGAAQRVIKVRVLPEQRDLAISVLRSLDGVKSCELREQFLVIDTDEPTGNFVLAELLQHDIRILQFAEDAPNLEEIFMRSTAGKVT</sequence>
<organism evidence="6 7">
    <name type="scientific">Fuerstiella marisgermanici</name>
    <dbReference type="NCBI Taxonomy" id="1891926"/>
    <lineage>
        <taxon>Bacteria</taxon>
        <taxon>Pseudomonadati</taxon>
        <taxon>Planctomycetota</taxon>
        <taxon>Planctomycetia</taxon>
        <taxon>Planctomycetales</taxon>
        <taxon>Planctomycetaceae</taxon>
        <taxon>Fuerstiella</taxon>
    </lineage>
</organism>
<keyword evidence="7" id="KW-1185">Reference proteome</keyword>
<dbReference type="EMBL" id="CP017641">
    <property type="protein sequence ID" value="APZ92494.1"/>
    <property type="molecule type" value="Genomic_DNA"/>
</dbReference>
<evidence type="ECO:0000259" key="5">
    <source>
        <dbReference type="PROSITE" id="PS50893"/>
    </source>
</evidence>
<dbReference type="AlphaFoldDB" id="A0A1P8WEJ6"/>
<dbReference type="Pfam" id="PF13732">
    <property type="entry name" value="DrrA1-3_C"/>
    <property type="match status" value="1"/>
</dbReference>
<comment type="similarity">
    <text evidence="1">Belongs to the ABC transporter superfamily.</text>
</comment>
<feature type="domain" description="ABC transporter" evidence="5">
    <location>
        <begin position="6"/>
        <end position="236"/>
    </location>
</feature>
<keyword evidence="3" id="KW-0547">Nucleotide-binding</keyword>
<evidence type="ECO:0000256" key="1">
    <source>
        <dbReference type="ARBA" id="ARBA00005417"/>
    </source>
</evidence>
<dbReference type="SUPFAM" id="SSF52540">
    <property type="entry name" value="P-loop containing nucleoside triphosphate hydrolases"/>
    <property type="match status" value="1"/>
</dbReference>
<dbReference type="KEGG" id="fmr:Fuma_02105"/>
<dbReference type="InterPro" id="IPR027417">
    <property type="entry name" value="P-loop_NTPase"/>
</dbReference>
<dbReference type="Gene3D" id="3.40.50.300">
    <property type="entry name" value="P-loop containing nucleotide triphosphate hydrolases"/>
    <property type="match status" value="1"/>
</dbReference>
<keyword evidence="2" id="KW-0813">Transport</keyword>
<dbReference type="InterPro" id="IPR025302">
    <property type="entry name" value="DrrA1/2-like_C"/>
</dbReference>
<dbReference type="RefSeq" id="WP_077024108.1">
    <property type="nucleotide sequence ID" value="NZ_CP017641.1"/>
</dbReference>
<dbReference type="PROSITE" id="PS50893">
    <property type="entry name" value="ABC_TRANSPORTER_2"/>
    <property type="match status" value="1"/>
</dbReference>
<accession>A0A1P8WEJ6</accession>
<dbReference type="GO" id="GO:0005524">
    <property type="term" value="F:ATP binding"/>
    <property type="evidence" value="ECO:0007669"/>
    <property type="project" value="UniProtKB-KW"/>
</dbReference>
<dbReference type="InterPro" id="IPR003593">
    <property type="entry name" value="AAA+_ATPase"/>
</dbReference>
<evidence type="ECO:0000256" key="2">
    <source>
        <dbReference type="ARBA" id="ARBA00022448"/>
    </source>
</evidence>
<evidence type="ECO:0000313" key="7">
    <source>
        <dbReference type="Proteomes" id="UP000187735"/>
    </source>
</evidence>
<gene>
    <name evidence="6" type="primary">ybhF_6</name>
    <name evidence="6" type="ORF">Fuma_02105</name>
</gene>
<dbReference type="CDD" id="cd03230">
    <property type="entry name" value="ABC_DR_subfamily_A"/>
    <property type="match status" value="1"/>
</dbReference>
<dbReference type="PANTHER" id="PTHR43335">
    <property type="entry name" value="ABC TRANSPORTER, ATP-BINDING PROTEIN"/>
    <property type="match status" value="1"/>
</dbReference>
<evidence type="ECO:0000313" key="6">
    <source>
        <dbReference type="EMBL" id="APZ92494.1"/>
    </source>
</evidence>
<reference evidence="6 7" key="1">
    <citation type="journal article" date="2016" name="Front. Microbiol.">
        <title>Fuerstia marisgermanicae gen. nov., sp. nov., an Unusual Member of the Phylum Planctomycetes from the German Wadden Sea.</title>
        <authorList>
            <person name="Kohn T."/>
            <person name="Heuer A."/>
            <person name="Jogler M."/>
            <person name="Vollmers J."/>
            <person name="Boedeker C."/>
            <person name="Bunk B."/>
            <person name="Rast P."/>
            <person name="Borchert D."/>
            <person name="Glockner I."/>
            <person name="Freese H.M."/>
            <person name="Klenk H.P."/>
            <person name="Overmann J."/>
            <person name="Kaster A.K."/>
            <person name="Rohde M."/>
            <person name="Wiegand S."/>
            <person name="Jogler C."/>
        </authorList>
    </citation>
    <scope>NUCLEOTIDE SEQUENCE [LARGE SCALE GENOMIC DNA]</scope>
    <source>
        <strain evidence="6 7">NH11</strain>
    </source>
</reference>
<dbReference type="GO" id="GO:0016887">
    <property type="term" value="F:ATP hydrolysis activity"/>
    <property type="evidence" value="ECO:0007669"/>
    <property type="project" value="InterPro"/>
</dbReference>
<dbReference type="Pfam" id="PF00005">
    <property type="entry name" value="ABC_tran"/>
    <property type="match status" value="1"/>
</dbReference>
<dbReference type="SMART" id="SM00382">
    <property type="entry name" value="AAA"/>
    <property type="match status" value="1"/>
</dbReference>
<keyword evidence="4 6" id="KW-0067">ATP-binding</keyword>
<proteinExistence type="inferred from homology"/>
<name>A0A1P8WEJ6_9PLAN</name>
<evidence type="ECO:0000256" key="4">
    <source>
        <dbReference type="ARBA" id="ARBA00022840"/>
    </source>
</evidence>
<dbReference type="PANTHER" id="PTHR43335:SF3">
    <property type="entry name" value="ABC TRANSPORTER"/>
    <property type="match status" value="1"/>
</dbReference>